<dbReference type="EMBL" id="VMFF01000004">
    <property type="protein sequence ID" value="TSC66457.1"/>
    <property type="molecule type" value="Genomic_DNA"/>
</dbReference>
<keyword evidence="4" id="KW-1133">Transmembrane helix</keyword>
<keyword evidence="4" id="KW-0812">Transmembrane</keyword>
<evidence type="ECO:0000259" key="5">
    <source>
        <dbReference type="Pfam" id="PF02875"/>
    </source>
</evidence>
<dbReference type="SUPFAM" id="SSF53244">
    <property type="entry name" value="MurD-like peptide ligases, peptide-binding domain"/>
    <property type="match status" value="1"/>
</dbReference>
<evidence type="ECO:0000256" key="4">
    <source>
        <dbReference type="SAM" id="Phobius"/>
    </source>
</evidence>
<dbReference type="InterPro" id="IPR013221">
    <property type="entry name" value="Mur_ligase_cen"/>
</dbReference>
<dbReference type="AlphaFoldDB" id="A0A554JDJ1"/>
<dbReference type="Gene3D" id="3.40.1190.10">
    <property type="entry name" value="Mur-like, catalytic domain"/>
    <property type="match status" value="1"/>
</dbReference>
<evidence type="ECO:0000256" key="2">
    <source>
        <dbReference type="ARBA" id="ARBA00022741"/>
    </source>
</evidence>
<evidence type="ECO:0000259" key="6">
    <source>
        <dbReference type="Pfam" id="PF08245"/>
    </source>
</evidence>
<name>A0A554JDJ1_9BACT</name>
<proteinExistence type="predicted"/>
<dbReference type="Pfam" id="PF08245">
    <property type="entry name" value="Mur_ligase_M"/>
    <property type="match status" value="1"/>
</dbReference>
<keyword evidence="1 7" id="KW-0436">Ligase</keyword>
<evidence type="ECO:0000256" key="1">
    <source>
        <dbReference type="ARBA" id="ARBA00022598"/>
    </source>
</evidence>
<dbReference type="PANTHER" id="PTHR43024:SF1">
    <property type="entry name" value="UDP-N-ACETYLMURAMOYL-TRIPEPTIDE--D-ALANYL-D-ALANINE LIGASE"/>
    <property type="match status" value="1"/>
</dbReference>
<accession>A0A554JDJ1</accession>
<feature type="transmembrane region" description="Helical" evidence="4">
    <location>
        <begin position="103"/>
        <end position="124"/>
    </location>
</feature>
<keyword evidence="3" id="KW-0067">ATP-binding</keyword>
<dbReference type="GO" id="GO:0016881">
    <property type="term" value="F:acid-amino acid ligase activity"/>
    <property type="evidence" value="ECO:0007669"/>
    <property type="project" value="InterPro"/>
</dbReference>
<dbReference type="InterPro" id="IPR004101">
    <property type="entry name" value="Mur_ligase_C"/>
</dbReference>
<dbReference type="InterPro" id="IPR051046">
    <property type="entry name" value="MurCDEF_CellWall_CoF430Synth"/>
</dbReference>
<feature type="domain" description="Mur ligase central" evidence="6">
    <location>
        <begin position="141"/>
        <end position="328"/>
    </location>
</feature>
<dbReference type="SUPFAM" id="SSF53623">
    <property type="entry name" value="MurD-like peptide ligases, catalytic domain"/>
    <property type="match status" value="1"/>
</dbReference>
<comment type="caution">
    <text evidence="7">The sequence shown here is derived from an EMBL/GenBank/DDBJ whole genome shotgun (WGS) entry which is preliminary data.</text>
</comment>
<reference evidence="7 8" key="1">
    <citation type="submission" date="2017-07" db="EMBL/GenBank/DDBJ databases">
        <title>Mechanisms for carbon and nitrogen cycling indicate functional differentiation within the Candidate Phyla Radiation.</title>
        <authorList>
            <person name="Danczak R.E."/>
            <person name="Johnston M.D."/>
            <person name="Kenah C."/>
            <person name="Slattery M."/>
            <person name="Wrighton K.C."/>
            <person name="Wilkins M.J."/>
        </authorList>
    </citation>
    <scope>NUCLEOTIDE SEQUENCE [LARGE SCALE GENOMIC DNA]</scope>
    <source>
        <strain evidence="7">Gr01-1014_77</strain>
    </source>
</reference>
<dbReference type="PANTHER" id="PTHR43024">
    <property type="entry name" value="UDP-N-ACETYLMURAMOYL-TRIPEPTIDE--D-ALANYL-D-ALANINE LIGASE"/>
    <property type="match status" value="1"/>
</dbReference>
<evidence type="ECO:0000313" key="8">
    <source>
        <dbReference type="Proteomes" id="UP000319613"/>
    </source>
</evidence>
<keyword evidence="2" id="KW-0547">Nucleotide-binding</keyword>
<feature type="domain" description="Mur ligase C-terminal" evidence="5">
    <location>
        <begin position="351"/>
        <end position="473"/>
    </location>
</feature>
<dbReference type="Gene3D" id="3.90.190.20">
    <property type="entry name" value="Mur ligase, C-terminal domain"/>
    <property type="match status" value="1"/>
</dbReference>
<dbReference type="Pfam" id="PF02875">
    <property type="entry name" value="Mur_ligase_C"/>
    <property type="match status" value="1"/>
</dbReference>
<evidence type="ECO:0000256" key="3">
    <source>
        <dbReference type="ARBA" id="ARBA00022840"/>
    </source>
</evidence>
<dbReference type="InterPro" id="IPR036565">
    <property type="entry name" value="Mur-like_cat_sf"/>
</dbReference>
<organism evidence="7 8">
    <name type="scientific">Candidatus Doudnabacteria bacterium Gr01-1014_77</name>
    <dbReference type="NCBI Taxonomy" id="2017133"/>
    <lineage>
        <taxon>Bacteria</taxon>
        <taxon>Candidatus Doudnaibacteriota</taxon>
    </lineage>
</organism>
<dbReference type="GO" id="GO:0005524">
    <property type="term" value="F:ATP binding"/>
    <property type="evidence" value="ECO:0007669"/>
    <property type="project" value="UniProtKB-KW"/>
</dbReference>
<feature type="transmembrane region" description="Helical" evidence="4">
    <location>
        <begin position="60"/>
        <end position="91"/>
    </location>
</feature>
<sequence length="482" mass="54034">MNNILRKLISRYYFSFPKNLVYMLQASEYDLGEFFAWYWRTNDFRTVSKRKSLVKTPKAMVLLILSWVILLSIYFSSLFFAIITAHIWYLIAGLVFGPVVLPYILVLVLLVMALLQIPLEFVIINKAKKRLLKNRALRIAVAGSYGKTTMREILKTVLTEGKKVATVPSNYNTPLGISKFILSLNGDEDILVFEMGEYYPGDIRKLCRLVNPDIGVITGVNEAHLKKFKSLENTAKTIFELADWLGGKPLYVNGEDLIVKNFLKNTSRNQEHYSFFSRNGLGKLVVSNAKTSLIGTSFDLTHGSENKVFSSRLLGLHQIGPLLVAIDVALKLGMTMEKVIAGVGKTKPFEHRMEPKTDSAGVVTIDDSYNGNPTGVKAVIDFLASIKGHRRLYVTPGLVEMGSRSEEIHREIGRELSNVGIEKVLLIRNSVTPYIYNGLIDSGYSGEVIWFDDALKAFASLPNMTVSGDVVVLQNDWPDQYV</sequence>
<gene>
    <name evidence="7" type="ORF">G01um101477_63</name>
</gene>
<protein>
    <submittedName>
        <fullName evidence="7">UDP-N-acetylmuramoyl-tripeptide--D-alanyl-D-alanine ligase</fullName>
    </submittedName>
</protein>
<evidence type="ECO:0000313" key="7">
    <source>
        <dbReference type="EMBL" id="TSC66457.1"/>
    </source>
</evidence>
<keyword evidence="4" id="KW-0472">Membrane</keyword>
<dbReference type="InterPro" id="IPR036615">
    <property type="entry name" value="Mur_ligase_C_dom_sf"/>
</dbReference>
<dbReference type="Proteomes" id="UP000319613">
    <property type="component" value="Unassembled WGS sequence"/>
</dbReference>